<evidence type="ECO:0000256" key="14">
    <source>
        <dbReference type="ARBA" id="ARBA00023160"/>
    </source>
</evidence>
<keyword evidence="5" id="KW-0444">Lipid biosynthesis</keyword>
<proteinExistence type="inferred from homology"/>
<keyword evidence="11" id="KW-0560">Oxidoreductase</keyword>
<dbReference type="EMBL" id="CM035435">
    <property type="protein sequence ID" value="KAH7290911.1"/>
    <property type="molecule type" value="Genomic_DNA"/>
</dbReference>
<comment type="subunit">
    <text evidence="4">Homodimer.</text>
</comment>
<comment type="subcellular location">
    <subcellularLocation>
        <location evidence="2">Plastid</location>
        <location evidence="2">Chloroplast</location>
    </subcellularLocation>
</comment>
<dbReference type="Proteomes" id="UP000825935">
    <property type="component" value="Chromosome 30"/>
</dbReference>
<organism evidence="15 16">
    <name type="scientific">Ceratopteris richardii</name>
    <name type="common">Triangle waterfern</name>
    <dbReference type="NCBI Taxonomy" id="49495"/>
    <lineage>
        <taxon>Eukaryota</taxon>
        <taxon>Viridiplantae</taxon>
        <taxon>Streptophyta</taxon>
        <taxon>Embryophyta</taxon>
        <taxon>Tracheophyta</taxon>
        <taxon>Polypodiopsida</taxon>
        <taxon>Polypodiidae</taxon>
        <taxon>Polypodiales</taxon>
        <taxon>Pteridineae</taxon>
        <taxon>Pteridaceae</taxon>
        <taxon>Parkerioideae</taxon>
        <taxon>Ceratopteris</taxon>
    </lineage>
</organism>
<dbReference type="CDD" id="cd01050">
    <property type="entry name" value="Acyl_ACP_Desat"/>
    <property type="match status" value="1"/>
</dbReference>
<keyword evidence="7" id="KW-0934">Plastid</keyword>
<dbReference type="PANTHER" id="PTHR31155:SF9">
    <property type="entry name" value="STEAROYL-[ACYL-CARRIER-PROTEIN] 9-DESATURASE 7, CHLOROPLASTIC"/>
    <property type="match status" value="1"/>
</dbReference>
<keyword evidence="16" id="KW-1185">Reference proteome</keyword>
<keyword evidence="9" id="KW-0276">Fatty acid metabolism</keyword>
<accession>A0A8T2R585</accession>
<evidence type="ECO:0008006" key="17">
    <source>
        <dbReference type="Google" id="ProtNLM"/>
    </source>
</evidence>
<dbReference type="GO" id="GO:0045300">
    <property type="term" value="F:stearoyl-[ACP] desaturase activity"/>
    <property type="evidence" value="ECO:0007669"/>
    <property type="project" value="InterPro"/>
</dbReference>
<dbReference type="GO" id="GO:0046872">
    <property type="term" value="F:metal ion binding"/>
    <property type="evidence" value="ECO:0007669"/>
    <property type="project" value="UniProtKB-KW"/>
</dbReference>
<evidence type="ECO:0000256" key="6">
    <source>
        <dbReference type="ARBA" id="ARBA00022528"/>
    </source>
</evidence>
<dbReference type="Pfam" id="PF03405">
    <property type="entry name" value="FA_desaturase_2"/>
    <property type="match status" value="1"/>
</dbReference>
<dbReference type="GO" id="GO:0006633">
    <property type="term" value="P:fatty acid biosynthetic process"/>
    <property type="evidence" value="ECO:0007669"/>
    <property type="project" value="UniProtKB-KW"/>
</dbReference>
<evidence type="ECO:0000256" key="1">
    <source>
        <dbReference type="ARBA" id="ARBA00001954"/>
    </source>
</evidence>
<evidence type="ECO:0000313" key="15">
    <source>
        <dbReference type="EMBL" id="KAH7290911.1"/>
    </source>
</evidence>
<dbReference type="OMA" id="CHTIAGD"/>
<keyword evidence="6" id="KW-0150">Chloroplast</keyword>
<evidence type="ECO:0000256" key="13">
    <source>
        <dbReference type="ARBA" id="ARBA00023098"/>
    </source>
</evidence>
<evidence type="ECO:0000256" key="7">
    <source>
        <dbReference type="ARBA" id="ARBA00022640"/>
    </source>
</evidence>
<keyword evidence="13" id="KW-0443">Lipid metabolism</keyword>
<dbReference type="InterPro" id="IPR005067">
    <property type="entry name" value="Fatty_acid_desaturase-2"/>
</dbReference>
<protein>
    <recommendedName>
        <fullName evidence="17">Acyl-[acyl-carrier-protein] desaturase</fullName>
    </recommendedName>
</protein>
<keyword evidence="12" id="KW-0408">Iron</keyword>
<dbReference type="AlphaFoldDB" id="A0A8T2R585"/>
<evidence type="ECO:0000256" key="4">
    <source>
        <dbReference type="ARBA" id="ARBA00011738"/>
    </source>
</evidence>
<evidence type="ECO:0000256" key="5">
    <source>
        <dbReference type="ARBA" id="ARBA00022516"/>
    </source>
</evidence>
<evidence type="ECO:0000256" key="8">
    <source>
        <dbReference type="ARBA" id="ARBA00022723"/>
    </source>
</evidence>
<gene>
    <name evidence="15" type="ORF">KP509_30G069100</name>
</gene>
<dbReference type="InterPro" id="IPR012348">
    <property type="entry name" value="RNR-like"/>
</dbReference>
<keyword evidence="14" id="KW-0275">Fatty acid biosynthesis</keyword>
<sequence length="445" mass="50825">MAMLSSDSLVSASHVTNGTKMMLPGSSARYRLLASPPNNVIMLEQRCSLMSCRDSNIARAMVTTTICSPTDMTYERQEMADGSSPAKTKEFANIIVGGKSGPEVKRRQEIIELFESLQGWAQENLLPYLKPVDKCWQPQDFLPDPTGEGFEEELRELRRRSRELPPEYLVCLVGDMITEEALPTYQCFLNSMEGVRDETGNSDAPWARWIRGWTAEENRHGDLLHNYLYLSGRVDMRSVQKTIHYLIAAGMERKIDDNPYLGFIYASFQERATFISHGNTAAQAKYYGDMNLAKICGTIASDERRHEKAYHKLVEKLFEMDPNATMVCLEDMMRKRITMPARLMYDGCDDNLYEKFSLVAQRTGVYTSKDYADILEHLIKRWNVDKLAGLSSRAQQAQDYVCNLAGRIRRVEERIQGQQQKGPGMAVAFSWIFNKQLNLDDRLPR</sequence>
<reference evidence="15" key="1">
    <citation type="submission" date="2021-08" db="EMBL/GenBank/DDBJ databases">
        <title>WGS assembly of Ceratopteris richardii.</title>
        <authorList>
            <person name="Marchant D.B."/>
            <person name="Chen G."/>
            <person name="Jenkins J."/>
            <person name="Shu S."/>
            <person name="Leebens-Mack J."/>
            <person name="Grimwood J."/>
            <person name="Schmutz J."/>
            <person name="Soltis P."/>
            <person name="Soltis D."/>
            <person name="Chen Z.-H."/>
        </authorList>
    </citation>
    <scope>NUCLEOTIDE SEQUENCE</scope>
    <source>
        <strain evidence="15">Whitten #5841</strain>
        <tissue evidence="15">Leaf</tissue>
    </source>
</reference>
<evidence type="ECO:0000313" key="16">
    <source>
        <dbReference type="Proteomes" id="UP000825935"/>
    </source>
</evidence>
<evidence type="ECO:0000256" key="10">
    <source>
        <dbReference type="ARBA" id="ARBA00022946"/>
    </source>
</evidence>
<comment type="caution">
    <text evidence="15">The sequence shown here is derived from an EMBL/GenBank/DDBJ whole genome shotgun (WGS) entry which is preliminary data.</text>
</comment>
<dbReference type="Gene3D" id="1.10.620.20">
    <property type="entry name" value="Ribonucleotide Reductase, subunit A"/>
    <property type="match status" value="1"/>
</dbReference>
<evidence type="ECO:0000256" key="9">
    <source>
        <dbReference type="ARBA" id="ARBA00022832"/>
    </source>
</evidence>
<keyword evidence="10" id="KW-0809">Transit peptide</keyword>
<dbReference type="PANTHER" id="PTHR31155">
    <property type="entry name" value="ACYL- ACYL-CARRIER-PROTEIN DESATURASE-RELATED"/>
    <property type="match status" value="1"/>
</dbReference>
<evidence type="ECO:0000256" key="3">
    <source>
        <dbReference type="ARBA" id="ARBA00008749"/>
    </source>
</evidence>
<comment type="cofactor">
    <cofactor evidence="1">
        <name>Fe(2+)</name>
        <dbReference type="ChEBI" id="CHEBI:29033"/>
    </cofactor>
</comment>
<keyword evidence="8" id="KW-0479">Metal-binding</keyword>
<dbReference type="InterPro" id="IPR009078">
    <property type="entry name" value="Ferritin-like_SF"/>
</dbReference>
<evidence type="ECO:0000256" key="2">
    <source>
        <dbReference type="ARBA" id="ARBA00004229"/>
    </source>
</evidence>
<evidence type="ECO:0000256" key="12">
    <source>
        <dbReference type="ARBA" id="ARBA00023004"/>
    </source>
</evidence>
<evidence type="ECO:0000256" key="11">
    <source>
        <dbReference type="ARBA" id="ARBA00023002"/>
    </source>
</evidence>
<dbReference type="FunFam" id="1.10.620.20:FF:000002">
    <property type="entry name" value="Stearoyl-[acyl-carrier-protein] 9-desaturase, chloroplastic"/>
    <property type="match status" value="1"/>
</dbReference>
<name>A0A8T2R585_CERRI</name>
<dbReference type="GO" id="GO:0009507">
    <property type="term" value="C:chloroplast"/>
    <property type="evidence" value="ECO:0007669"/>
    <property type="project" value="UniProtKB-SubCell"/>
</dbReference>
<comment type="similarity">
    <text evidence="3">Belongs to the fatty acid desaturase type 2 family.</text>
</comment>
<dbReference type="OrthoDB" id="1924153at2759"/>
<dbReference type="SUPFAM" id="SSF47240">
    <property type="entry name" value="Ferritin-like"/>
    <property type="match status" value="1"/>
</dbReference>